<evidence type="ECO:0008006" key="3">
    <source>
        <dbReference type="Google" id="ProtNLM"/>
    </source>
</evidence>
<dbReference type="EMBL" id="NAJM01000042">
    <property type="protein sequence ID" value="RVX68027.1"/>
    <property type="molecule type" value="Genomic_DNA"/>
</dbReference>
<dbReference type="OrthoDB" id="630895at2759"/>
<dbReference type="PANTHER" id="PTHR34822">
    <property type="entry name" value="GRPB DOMAIN PROTEIN (AFU_ORTHOLOGUE AFUA_1G01530)"/>
    <property type="match status" value="1"/>
</dbReference>
<dbReference type="SUPFAM" id="SSF81301">
    <property type="entry name" value="Nucleotidyltransferase"/>
    <property type="match status" value="1"/>
</dbReference>
<comment type="caution">
    <text evidence="1">The sequence shown here is derived from an EMBL/GenBank/DDBJ whole genome shotgun (WGS) entry which is preliminary data.</text>
</comment>
<dbReference type="Proteomes" id="UP000288859">
    <property type="component" value="Unassembled WGS sequence"/>
</dbReference>
<organism evidence="1 2">
    <name type="scientific">Exophiala mesophila</name>
    <name type="common">Black yeast-like fungus</name>
    <dbReference type="NCBI Taxonomy" id="212818"/>
    <lineage>
        <taxon>Eukaryota</taxon>
        <taxon>Fungi</taxon>
        <taxon>Dikarya</taxon>
        <taxon>Ascomycota</taxon>
        <taxon>Pezizomycotina</taxon>
        <taxon>Eurotiomycetes</taxon>
        <taxon>Chaetothyriomycetidae</taxon>
        <taxon>Chaetothyriales</taxon>
        <taxon>Herpotrichiellaceae</taxon>
        <taxon>Exophiala</taxon>
    </lineage>
</organism>
<dbReference type="Gene3D" id="3.30.460.10">
    <property type="entry name" value="Beta Polymerase, domain 2"/>
    <property type="match status" value="1"/>
</dbReference>
<dbReference type="PANTHER" id="PTHR34822:SF1">
    <property type="entry name" value="GRPB FAMILY PROTEIN"/>
    <property type="match status" value="1"/>
</dbReference>
<evidence type="ECO:0000313" key="2">
    <source>
        <dbReference type="Proteomes" id="UP000288859"/>
    </source>
</evidence>
<accession>A0A438MWA2</accession>
<dbReference type="InterPro" id="IPR043519">
    <property type="entry name" value="NT_sf"/>
</dbReference>
<name>A0A438MWA2_EXOME</name>
<sequence>MVAQSDKIWLFAEKLACTTRRYFTSFTPEFTGSALDLSAFNCDVVVCLSNMTELSSRKVVICDPDQSWPERFSEISANLKKYLSAGSASYKTIEHIGSTAVPGLPAKDNIDIIIIVANAHDAESVVDALLHEAPADSHYVPIGDGGIRGRISLKHCPRDLEKDQSVYILCEDNPDSMLMARGHRALRDTLRAPEHKWLKDEYGKTKIELAKTSTSGLEYGRRKNPIIRKILKAAGWTDEDIIAEQALDHRVSWDDDLPY</sequence>
<dbReference type="Pfam" id="PF04229">
    <property type="entry name" value="GrpB"/>
    <property type="match status" value="1"/>
</dbReference>
<evidence type="ECO:0000313" key="1">
    <source>
        <dbReference type="EMBL" id="RVX68027.1"/>
    </source>
</evidence>
<reference evidence="1 2" key="1">
    <citation type="submission" date="2017-03" db="EMBL/GenBank/DDBJ databases">
        <title>Genomes of endolithic fungi from Antarctica.</title>
        <authorList>
            <person name="Coleine C."/>
            <person name="Masonjones S."/>
            <person name="Stajich J.E."/>
        </authorList>
    </citation>
    <scope>NUCLEOTIDE SEQUENCE [LARGE SCALE GENOMIC DNA]</scope>
    <source>
        <strain evidence="1 2">CCFEE 6314</strain>
    </source>
</reference>
<dbReference type="InterPro" id="IPR007344">
    <property type="entry name" value="GrpB/CoaE"/>
</dbReference>
<proteinExistence type="predicted"/>
<dbReference type="AlphaFoldDB" id="A0A438MWA2"/>
<gene>
    <name evidence="1" type="ORF">B0A52_08438</name>
</gene>
<protein>
    <recommendedName>
        <fullName evidence="3">Polymerase nucleotidyl transferase domain-containing protein</fullName>
    </recommendedName>
</protein>